<dbReference type="EMBL" id="RBNI01004033">
    <property type="protein sequence ID" value="RUP47851.1"/>
    <property type="molecule type" value="Genomic_DNA"/>
</dbReference>
<reference evidence="1 2" key="1">
    <citation type="journal article" date="2018" name="New Phytol.">
        <title>Phylogenomics of Endogonaceae and evolution of mycorrhizas within Mucoromycota.</title>
        <authorList>
            <person name="Chang Y."/>
            <person name="Desiro A."/>
            <person name="Na H."/>
            <person name="Sandor L."/>
            <person name="Lipzen A."/>
            <person name="Clum A."/>
            <person name="Barry K."/>
            <person name="Grigoriev I.V."/>
            <person name="Martin F.M."/>
            <person name="Stajich J.E."/>
            <person name="Smith M.E."/>
            <person name="Bonito G."/>
            <person name="Spatafora J.W."/>
        </authorList>
    </citation>
    <scope>NUCLEOTIDE SEQUENCE [LARGE SCALE GENOMIC DNA]</scope>
    <source>
        <strain evidence="1 2">GMNB39</strain>
    </source>
</reference>
<evidence type="ECO:0000313" key="2">
    <source>
        <dbReference type="Proteomes" id="UP000268093"/>
    </source>
</evidence>
<dbReference type="UniPathway" id="UPA00588">
    <property type="reaction ID" value="UER00659"/>
</dbReference>
<sequence>MEAATQDTSDFISSLISDTIVVFYTLSKMSYQLLAMENPLLDIQVHANEELLKKYDLLANNAILAEEKHKPLYTEIVKDYEVVYVAGGASQNTARGAQYLLPPNSTIYLGAVSDDHFADQMKKAAARDGLRTEYQIVKEVPTGTCAVLVTGHHRSLVANLSAAEKFTLEYLLTPSVWKHVENAKYFYIGGFFLTHSGGAAATIEVAKHASTTDKVFALNLSAPFISQVFKNQLDAVLPYVDILFGNEDEARTYASTSGWETTDLKEIALRVANSPKINAARARVVVITHGAQDTIVGLAATQTVKTYPIIKIAEKDIVDTNGAGDAFVGGFLGLYVQGVENIERCVAAGHWLANIVIQRVGPTYPEERKPFVEA</sequence>
<dbReference type="PROSITE" id="PS00584">
    <property type="entry name" value="PFKB_KINASES_2"/>
    <property type="match status" value="1"/>
</dbReference>
<gene>
    <name evidence="1" type="ORF">BC936DRAFT_145273</name>
</gene>
<organism evidence="1 2">
    <name type="scientific">Jimgerdemannia flammicorona</name>
    <dbReference type="NCBI Taxonomy" id="994334"/>
    <lineage>
        <taxon>Eukaryota</taxon>
        <taxon>Fungi</taxon>
        <taxon>Fungi incertae sedis</taxon>
        <taxon>Mucoromycota</taxon>
        <taxon>Mucoromycotina</taxon>
        <taxon>Endogonomycetes</taxon>
        <taxon>Endogonales</taxon>
        <taxon>Endogonaceae</taxon>
        <taxon>Jimgerdemannia</taxon>
    </lineage>
</organism>
<dbReference type="GO" id="GO:0006166">
    <property type="term" value="P:purine ribonucleoside salvage"/>
    <property type="evidence" value="ECO:0007669"/>
    <property type="project" value="UniProtKB-KW"/>
</dbReference>
<comment type="caution">
    <text evidence="1">The sequence shown here is derived from an EMBL/GenBank/DDBJ whole genome shotgun (WGS) entry which is preliminary data.</text>
</comment>
<dbReference type="SUPFAM" id="SSF53613">
    <property type="entry name" value="Ribokinase-like"/>
    <property type="match status" value="1"/>
</dbReference>
<dbReference type="CDD" id="cd01168">
    <property type="entry name" value="adenosine_kinase"/>
    <property type="match status" value="1"/>
</dbReference>
<name>A0A433DAL9_9FUNG</name>
<dbReference type="PANTHER" id="PTHR45769:SF3">
    <property type="entry name" value="ADENOSINE KINASE"/>
    <property type="match status" value="1"/>
</dbReference>
<dbReference type="Gene3D" id="3.40.1190.20">
    <property type="match status" value="1"/>
</dbReference>
<dbReference type="Proteomes" id="UP000268093">
    <property type="component" value="Unassembled WGS sequence"/>
</dbReference>
<keyword evidence="2" id="KW-1185">Reference proteome</keyword>
<dbReference type="InterPro" id="IPR002173">
    <property type="entry name" value="Carboh/pur_kinase_PfkB_CS"/>
</dbReference>
<dbReference type="OrthoDB" id="432447at2759"/>
<keyword evidence="1" id="KW-0808">Transferase</keyword>
<dbReference type="PRINTS" id="PR00989">
    <property type="entry name" value="ADENOKINASE"/>
</dbReference>
<dbReference type="GO" id="GO:0005634">
    <property type="term" value="C:nucleus"/>
    <property type="evidence" value="ECO:0007669"/>
    <property type="project" value="TreeGrafter"/>
</dbReference>
<dbReference type="GO" id="GO:0044209">
    <property type="term" value="P:AMP salvage"/>
    <property type="evidence" value="ECO:0007669"/>
    <property type="project" value="UniProtKB-UniRule"/>
</dbReference>
<proteinExistence type="predicted"/>
<dbReference type="Pfam" id="PF00294">
    <property type="entry name" value="PfkB"/>
    <property type="match status" value="1"/>
</dbReference>
<dbReference type="InterPro" id="IPR029056">
    <property type="entry name" value="Ribokinase-like"/>
</dbReference>
<dbReference type="GO" id="GO:0004001">
    <property type="term" value="F:adenosine kinase activity"/>
    <property type="evidence" value="ECO:0007669"/>
    <property type="project" value="UniProtKB-UniRule"/>
</dbReference>
<dbReference type="GO" id="GO:0005829">
    <property type="term" value="C:cytosol"/>
    <property type="evidence" value="ECO:0007669"/>
    <property type="project" value="TreeGrafter"/>
</dbReference>
<dbReference type="PANTHER" id="PTHR45769">
    <property type="entry name" value="ADENOSINE KINASE"/>
    <property type="match status" value="1"/>
</dbReference>
<dbReference type="GO" id="GO:0005524">
    <property type="term" value="F:ATP binding"/>
    <property type="evidence" value="ECO:0007669"/>
    <property type="project" value="UniProtKB-UniRule"/>
</dbReference>
<protein>
    <submittedName>
        <fullName evidence="1">Ribokinase-like protein</fullName>
    </submittedName>
</protein>
<evidence type="ECO:0000313" key="1">
    <source>
        <dbReference type="EMBL" id="RUP47851.1"/>
    </source>
</evidence>
<dbReference type="GO" id="GO:0006144">
    <property type="term" value="P:purine nucleobase metabolic process"/>
    <property type="evidence" value="ECO:0007669"/>
    <property type="project" value="TreeGrafter"/>
</dbReference>
<dbReference type="InterPro" id="IPR011611">
    <property type="entry name" value="PfkB_dom"/>
</dbReference>
<accession>A0A433DAL9</accession>
<keyword evidence="1" id="KW-0418">Kinase</keyword>
<dbReference type="InterPro" id="IPR001805">
    <property type="entry name" value="Adenokinase"/>
</dbReference>
<dbReference type="Gene3D" id="3.30.1110.10">
    <property type="match status" value="1"/>
</dbReference>